<name>A0A0R3S823_HYMDI</name>
<feature type="chain" id="PRO_5043131135" evidence="2">
    <location>
        <begin position="20"/>
        <end position="144"/>
    </location>
</feature>
<reference evidence="5" key="1">
    <citation type="submission" date="2017-02" db="UniProtKB">
        <authorList>
            <consortium name="WormBaseParasite"/>
        </authorList>
    </citation>
    <scope>IDENTIFICATION</scope>
</reference>
<feature type="region of interest" description="Disordered" evidence="1">
    <location>
        <begin position="41"/>
        <end position="99"/>
    </location>
</feature>
<reference evidence="3 4" key="2">
    <citation type="submission" date="2018-11" db="EMBL/GenBank/DDBJ databases">
        <authorList>
            <consortium name="Pathogen Informatics"/>
        </authorList>
    </citation>
    <scope>NUCLEOTIDE SEQUENCE [LARGE SCALE GENOMIC DNA]</scope>
</reference>
<sequence length="144" mass="16135">MMAYLSLLAFLISICIVLNEDVKATTLAVHNSVKFIESKNRTTTSDGNSTTSTPSLEENDINDPGDVDPVDVISKILENTTSTTTPKPKFKPTPRRRPHPRPFPFFGLLPLPFFKWQPRFPRVNLGPRIIPRVPIRLPFLPGIG</sequence>
<dbReference type="Proteomes" id="UP000274504">
    <property type="component" value="Unassembled WGS sequence"/>
</dbReference>
<feature type="compositionally biased region" description="Low complexity" evidence="1">
    <location>
        <begin position="42"/>
        <end position="55"/>
    </location>
</feature>
<feature type="signal peptide" evidence="2">
    <location>
        <begin position="1"/>
        <end position="19"/>
    </location>
</feature>
<organism evidence="5">
    <name type="scientific">Hymenolepis diminuta</name>
    <name type="common">Rat tapeworm</name>
    <dbReference type="NCBI Taxonomy" id="6216"/>
    <lineage>
        <taxon>Eukaryota</taxon>
        <taxon>Metazoa</taxon>
        <taxon>Spiralia</taxon>
        <taxon>Lophotrochozoa</taxon>
        <taxon>Platyhelminthes</taxon>
        <taxon>Cestoda</taxon>
        <taxon>Eucestoda</taxon>
        <taxon>Cyclophyllidea</taxon>
        <taxon>Hymenolepididae</taxon>
        <taxon>Hymenolepis</taxon>
    </lineage>
</organism>
<dbReference type="WBParaSite" id="HDID_0000025201-mRNA-1">
    <property type="protein sequence ID" value="HDID_0000025201-mRNA-1"/>
    <property type="gene ID" value="HDID_0000025201"/>
</dbReference>
<feature type="compositionally biased region" description="Basic residues" evidence="1">
    <location>
        <begin position="88"/>
        <end position="99"/>
    </location>
</feature>
<evidence type="ECO:0000313" key="3">
    <source>
        <dbReference type="EMBL" id="VDL14391.1"/>
    </source>
</evidence>
<evidence type="ECO:0000313" key="4">
    <source>
        <dbReference type="Proteomes" id="UP000274504"/>
    </source>
</evidence>
<evidence type="ECO:0000313" key="5">
    <source>
        <dbReference type="WBParaSite" id="HDID_0000025201-mRNA-1"/>
    </source>
</evidence>
<dbReference type="EMBL" id="UYSG01000030">
    <property type="protein sequence ID" value="VDL14391.1"/>
    <property type="molecule type" value="Genomic_DNA"/>
</dbReference>
<dbReference type="AlphaFoldDB" id="A0A0R3S823"/>
<proteinExistence type="predicted"/>
<keyword evidence="2" id="KW-0732">Signal</keyword>
<evidence type="ECO:0000256" key="1">
    <source>
        <dbReference type="SAM" id="MobiDB-lite"/>
    </source>
</evidence>
<accession>A0A0R3S823</accession>
<evidence type="ECO:0000256" key="2">
    <source>
        <dbReference type="SAM" id="SignalP"/>
    </source>
</evidence>
<protein>
    <submittedName>
        <fullName evidence="5">Leguminosin group485 secreted peptide</fullName>
    </submittedName>
</protein>
<gene>
    <name evidence="3" type="ORF">HDID_LOCUS253</name>
</gene>
<feature type="compositionally biased region" description="Acidic residues" evidence="1">
    <location>
        <begin position="57"/>
        <end position="69"/>
    </location>
</feature>